<dbReference type="AlphaFoldDB" id="A0A2U8FX97"/>
<dbReference type="InterPro" id="IPR013785">
    <property type="entry name" value="Aldolase_TIM"/>
</dbReference>
<dbReference type="Proteomes" id="UP000244892">
    <property type="component" value="Plasmid pTB101"/>
</dbReference>
<keyword evidence="7" id="KW-1185">Reference proteome</keyword>
<dbReference type="Gene3D" id="3.20.20.70">
    <property type="entry name" value="Aldolase class I"/>
    <property type="match status" value="1"/>
</dbReference>
<dbReference type="GO" id="GO:0003949">
    <property type="term" value="F:1-(5-phosphoribosyl)-5-[(5-phosphoribosylamino)methylideneamino]imidazole-4-carboxamide isomerase activity"/>
    <property type="evidence" value="ECO:0007669"/>
    <property type="project" value="InterPro"/>
</dbReference>
<sequence>MNVIPVMDVKEGRVVHARRGARDQYQSVRSDLCPGDDPIEVAQALLRYTGARQLYLADLDALQGKGLQTAVLARLRTALPDICLWVDAGIRRPDELDALLACFAPSPQQLVAVLGSESLSSLEALRGCLARHPACALSLDHRHGQPIDPAACWSSPQDWPERVIAMNLDQVGAEAGPDLGLIRQIRSHAPDAHVLGAGGIRDDADLNAAAQAGAHGWLVASALHQRRLPPAS</sequence>
<proteinExistence type="inferred from homology"/>
<dbReference type="InterPro" id="IPR006062">
    <property type="entry name" value="His_biosynth"/>
</dbReference>
<dbReference type="CDD" id="cd04723">
    <property type="entry name" value="HisA_HisF"/>
    <property type="match status" value="1"/>
</dbReference>
<dbReference type="InterPro" id="IPR011060">
    <property type="entry name" value="RibuloseP-bd_barrel"/>
</dbReference>
<dbReference type="PANTHER" id="PTHR43090:SF2">
    <property type="entry name" value="1-(5-PHOSPHORIBOSYL)-5-[(5-PHOSPHORIBOSYLAMINO)METHYLIDENEAMINO] IMIDAZOLE-4-CARBOXAMIDE ISOMERASE"/>
    <property type="match status" value="1"/>
</dbReference>
<protein>
    <submittedName>
        <fullName evidence="6">Nickel transporter</fullName>
    </submittedName>
</protein>
<dbReference type="SUPFAM" id="SSF51366">
    <property type="entry name" value="Ribulose-phoshate binding barrel"/>
    <property type="match status" value="1"/>
</dbReference>
<dbReference type="EMBL" id="CP029211">
    <property type="protein sequence ID" value="AWI55653.1"/>
    <property type="molecule type" value="Genomic_DNA"/>
</dbReference>
<dbReference type="OrthoDB" id="8535539at2"/>
<name>A0A2U8FX97_9BURK</name>
<dbReference type="RefSeq" id="WP_109038762.1">
    <property type="nucleotide sequence ID" value="NZ_CP029211.1"/>
</dbReference>
<dbReference type="GO" id="GO:0000162">
    <property type="term" value="P:L-tryptophan biosynthetic process"/>
    <property type="evidence" value="ECO:0007669"/>
    <property type="project" value="TreeGrafter"/>
</dbReference>
<geneLocation type="plasmid" evidence="7">
    <name>ptb101</name>
</geneLocation>
<keyword evidence="3 5" id="KW-0368">Histidine biosynthesis</keyword>
<comment type="similarity">
    <text evidence="1 5">Belongs to the HisA/HisF family.</text>
</comment>
<evidence type="ECO:0000256" key="5">
    <source>
        <dbReference type="RuleBase" id="RU003657"/>
    </source>
</evidence>
<dbReference type="PANTHER" id="PTHR43090">
    <property type="entry name" value="1-(5-PHOSPHORIBOSYL)-5-[(5-PHOSPHORIBOSYLAMINO)METHYLIDENEAMINO] IMIDAZOLE-4-CARBOXAMIDE ISOMERASE"/>
    <property type="match status" value="1"/>
</dbReference>
<keyword evidence="6" id="KW-0614">Plasmid</keyword>
<evidence type="ECO:0000256" key="3">
    <source>
        <dbReference type="ARBA" id="ARBA00023102"/>
    </source>
</evidence>
<dbReference type="GO" id="GO:0000105">
    <property type="term" value="P:L-histidine biosynthetic process"/>
    <property type="evidence" value="ECO:0007669"/>
    <property type="project" value="UniProtKB-KW"/>
</dbReference>
<dbReference type="InterPro" id="IPR044524">
    <property type="entry name" value="Isoase_HisA-like"/>
</dbReference>
<evidence type="ECO:0000313" key="6">
    <source>
        <dbReference type="EMBL" id="AWI55653.1"/>
    </source>
</evidence>
<dbReference type="Pfam" id="PF00977">
    <property type="entry name" value="His_biosynth"/>
    <property type="match status" value="1"/>
</dbReference>
<organism evidence="6 7">
    <name type="scientific">Aquabacterium olei</name>
    <dbReference type="NCBI Taxonomy" id="1296669"/>
    <lineage>
        <taxon>Bacteria</taxon>
        <taxon>Pseudomonadati</taxon>
        <taxon>Pseudomonadota</taxon>
        <taxon>Betaproteobacteria</taxon>
        <taxon>Burkholderiales</taxon>
        <taxon>Aquabacterium</taxon>
    </lineage>
</organism>
<evidence type="ECO:0000256" key="4">
    <source>
        <dbReference type="ARBA" id="ARBA00029440"/>
    </source>
</evidence>
<keyword evidence="2 5" id="KW-0028">Amino-acid biosynthesis</keyword>
<evidence type="ECO:0000256" key="1">
    <source>
        <dbReference type="ARBA" id="ARBA00009667"/>
    </source>
</evidence>
<gene>
    <name evidence="6" type="ORF">DEH84_18940</name>
</gene>
<comment type="pathway">
    <text evidence="4">Amino-acid biosynthesis.</text>
</comment>
<evidence type="ECO:0000256" key="2">
    <source>
        <dbReference type="ARBA" id="ARBA00022605"/>
    </source>
</evidence>
<dbReference type="KEGG" id="aon:DEH84_18940"/>
<evidence type="ECO:0000313" key="7">
    <source>
        <dbReference type="Proteomes" id="UP000244892"/>
    </source>
</evidence>
<reference evidence="6 7" key="1">
    <citation type="submission" date="2018-05" db="EMBL/GenBank/DDBJ databases">
        <title>complete genome sequence of Aquabacterium olei NBRC 110486.</title>
        <authorList>
            <person name="Tang B."/>
            <person name="Chang J."/>
            <person name="Zhang L."/>
            <person name="Yang H."/>
        </authorList>
    </citation>
    <scope>NUCLEOTIDE SEQUENCE [LARGE SCALE GENOMIC DNA]</scope>
    <source>
        <strain evidence="6 7">NBRC 110486</strain>
        <plasmid evidence="7">Plasmid ptb101</plasmid>
    </source>
</reference>
<dbReference type="GO" id="GO:0005737">
    <property type="term" value="C:cytoplasm"/>
    <property type="evidence" value="ECO:0007669"/>
    <property type="project" value="TreeGrafter"/>
</dbReference>
<accession>A0A2U8FX97</accession>